<dbReference type="Proteomes" id="UP000004277">
    <property type="component" value="Unassembled WGS sequence"/>
</dbReference>
<accession>A0ACD3SPU0</accession>
<proteinExistence type="predicted"/>
<protein>
    <submittedName>
        <fullName evidence="1">TonB-dependent siderophore receptor</fullName>
    </submittedName>
</protein>
<comment type="caution">
    <text evidence="1">The sequence shown here is derived from an EMBL/GenBank/DDBJ whole genome shotgun (WGS) entry which is preliminary data.</text>
</comment>
<dbReference type="EMBL" id="AKCV02000015">
    <property type="protein sequence ID" value="TMS58304.1"/>
    <property type="molecule type" value="Genomic_DNA"/>
</dbReference>
<organism evidence="1 2">
    <name type="scientific">Imbroritus primus</name>
    <dbReference type="NCBI Taxonomy" id="3058603"/>
    <lineage>
        <taxon>Bacteria</taxon>
        <taxon>Pseudomonadati</taxon>
        <taxon>Pseudomonadota</taxon>
        <taxon>Betaproteobacteria</taxon>
        <taxon>Burkholderiales</taxon>
        <taxon>Burkholderiaceae</taxon>
        <taxon>Imbroritus</taxon>
    </lineage>
</organism>
<keyword evidence="2" id="KW-1185">Reference proteome</keyword>
<gene>
    <name evidence="1" type="ORF">MW7_006020</name>
</gene>
<sequence length="735" mass="80649">MLLFPFRAARPAYRPKFPTTVASLLLLPLLTPTVLHAQTEATLQEVTVSGARETGYRARTARVAGFDDAPLRDIPAAVSVVTRERLDDQQARLLSDVIRNDASVGENYAPVGYYENVNIRGVPLDLATGYQINGMSSVGEQNVMLENKERVEILKGLAGLQAGVLAPAGLVNYVTKRPADVRDITVGTDQRGSRYVAADFGTRFGSASSGPQPFGLRLNLVHEDMHSYVDHADGHRNGGALAFDWNLTPSTVLQLDAEYQKRAQRSVPGFQLLGGTVLPHDISPRQMLNNQPWSQPVTMESHNLNLRLDHTFSDTWRGAVSASRSRAIIDDNVAFPYGCYAVPSCDPSMPGATPGQYFAADGSYDVYDYRSPGDKRRNDQLQATLTGNLGTDTIRHEVTFGASVFRRTVDLREGLFDWVGSDNIYNPTPLVFAPAAREPGPTYRALDSRQRALFVQDRIRLGGHWQIVGGARQVWLKERTPAQDTTRSELLPQAAVIYQPTPALSFYGSYSKGLSLGGQAPAWTTNAYAFLAPTVSRQWEAGVRYDWREALTLSLTAFRLSKPFEYAQPDASAMGNTFVQQGKQVHSGLELAATGRVTSRLQVSASVTALRARQEDTGTPAFDGQQVINAPRFRSALFADYSIPGVEGLAVLGGWSYSGSKQATRDGLVAIPAVHRFDAGLRYATRLGATRSTFYLMVDNLLDKRYWKDVGETLGDGYLHRGAPRTVRLSARFSF</sequence>
<evidence type="ECO:0000313" key="1">
    <source>
        <dbReference type="EMBL" id="TMS58304.1"/>
    </source>
</evidence>
<evidence type="ECO:0000313" key="2">
    <source>
        <dbReference type="Proteomes" id="UP000004277"/>
    </source>
</evidence>
<reference evidence="1" key="1">
    <citation type="submission" date="2019-05" db="EMBL/GenBank/DDBJ databases">
        <title>Revised genome assembly of Burkholderiaceae (previously Ralstonia) sp. PBA.</title>
        <authorList>
            <person name="Gan H.M."/>
        </authorList>
    </citation>
    <scope>NUCLEOTIDE SEQUENCE</scope>
    <source>
        <strain evidence="1">PBA</strain>
    </source>
</reference>
<name>A0ACD3SPU0_9BURK</name>
<keyword evidence="1" id="KW-0675">Receptor</keyword>